<dbReference type="Proteomes" id="UP000800097">
    <property type="component" value="Unassembled WGS sequence"/>
</dbReference>
<sequence length="171" mass="18913">MRFLPLCISSSNTIGVAANVSSSWMLFSGPRPQDHLTTQFKGNILSRTHTFFASQSHRKPGLGPCRRYQPLTQEASSDSLFVMLRQHSSPQARIVDLISRPHNAKTCLESWDIFQSVVAPVSSLVLRMATGVAAKLDRVMDSSRSGQSIWNTPHVGTLEHGIVLEYGLSNY</sequence>
<gene>
    <name evidence="1" type="ORF">EI97DRAFT_189271</name>
</gene>
<reference evidence="1" key="1">
    <citation type="journal article" date="2020" name="Stud. Mycol.">
        <title>101 Dothideomycetes genomes: a test case for predicting lifestyles and emergence of pathogens.</title>
        <authorList>
            <person name="Haridas S."/>
            <person name="Albert R."/>
            <person name="Binder M."/>
            <person name="Bloem J."/>
            <person name="Labutti K."/>
            <person name="Salamov A."/>
            <person name="Andreopoulos B."/>
            <person name="Baker S."/>
            <person name="Barry K."/>
            <person name="Bills G."/>
            <person name="Bluhm B."/>
            <person name="Cannon C."/>
            <person name="Castanera R."/>
            <person name="Culley D."/>
            <person name="Daum C."/>
            <person name="Ezra D."/>
            <person name="Gonzalez J."/>
            <person name="Henrissat B."/>
            <person name="Kuo A."/>
            <person name="Liang C."/>
            <person name="Lipzen A."/>
            <person name="Lutzoni F."/>
            <person name="Magnuson J."/>
            <person name="Mondo S."/>
            <person name="Nolan M."/>
            <person name="Ohm R."/>
            <person name="Pangilinan J."/>
            <person name="Park H.-J."/>
            <person name="Ramirez L."/>
            <person name="Alfaro M."/>
            <person name="Sun H."/>
            <person name="Tritt A."/>
            <person name="Yoshinaga Y."/>
            <person name="Zwiers L.-H."/>
            <person name="Turgeon B."/>
            <person name="Goodwin S."/>
            <person name="Spatafora J."/>
            <person name="Crous P."/>
            <person name="Grigoriev I."/>
        </authorList>
    </citation>
    <scope>NUCLEOTIDE SEQUENCE</scope>
    <source>
        <strain evidence="1">CBS 379.55</strain>
    </source>
</reference>
<name>A0A6A6JAA9_WESOR</name>
<dbReference type="RefSeq" id="XP_033650642.1">
    <property type="nucleotide sequence ID" value="XM_033793580.1"/>
</dbReference>
<protein>
    <submittedName>
        <fullName evidence="1">Uncharacterized protein</fullName>
    </submittedName>
</protein>
<dbReference type="AlphaFoldDB" id="A0A6A6JAA9"/>
<organism evidence="1 2">
    <name type="scientific">Westerdykella ornata</name>
    <dbReference type="NCBI Taxonomy" id="318751"/>
    <lineage>
        <taxon>Eukaryota</taxon>
        <taxon>Fungi</taxon>
        <taxon>Dikarya</taxon>
        <taxon>Ascomycota</taxon>
        <taxon>Pezizomycotina</taxon>
        <taxon>Dothideomycetes</taxon>
        <taxon>Pleosporomycetidae</taxon>
        <taxon>Pleosporales</taxon>
        <taxon>Sporormiaceae</taxon>
        <taxon>Westerdykella</taxon>
    </lineage>
</organism>
<dbReference type="GeneID" id="54546755"/>
<evidence type="ECO:0000313" key="2">
    <source>
        <dbReference type="Proteomes" id="UP000800097"/>
    </source>
</evidence>
<keyword evidence="2" id="KW-1185">Reference proteome</keyword>
<accession>A0A6A6JAA9</accession>
<dbReference type="EMBL" id="ML986513">
    <property type="protein sequence ID" value="KAF2273103.1"/>
    <property type="molecule type" value="Genomic_DNA"/>
</dbReference>
<evidence type="ECO:0000313" key="1">
    <source>
        <dbReference type="EMBL" id="KAF2273103.1"/>
    </source>
</evidence>
<proteinExistence type="predicted"/>